<dbReference type="InterPro" id="IPR005532">
    <property type="entry name" value="SUMF_dom"/>
</dbReference>
<protein>
    <submittedName>
        <fullName evidence="4">5-histidylcysteine sulfoxide synthase</fullName>
    </submittedName>
</protein>
<gene>
    <name evidence="4" type="primary">ovoA</name>
    <name evidence="4" type="ORF">KTN04_07835</name>
</gene>
<feature type="domain" description="Sulfatase-modifying factor enzyme-like" evidence="2">
    <location>
        <begin position="201"/>
        <end position="454"/>
    </location>
</feature>
<dbReference type="InterPro" id="IPR027577">
    <property type="entry name" value="OvoA_Nterm"/>
</dbReference>
<dbReference type="InterPro" id="IPR024775">
    <property type="entry name" value="DinB-like"/>
</dbReference>
<dbReference type="InterPro" id="IPR027625">
    <property type="entry name" value="OvoA_Cterm"/>
</dbReference>
<dbReference type="NCBIfam" id="TIGR04345">
    <property type="entry name" value="ovoA_Cterm"/>
    <property type="match status" value="1"/>
</dbReference>
<dbReference type="CDD" id="cd02440">
    <property type="entry name" value="AdoMet_MTases"/>
    <property type="match status" value="1"/>
</dbReference>
<dbReference type="Proteomes" id="UP000755551">
    <property type="component" value="Unassembled WGS sequence"/>
</dbReference>
<dbReference type="InterPro" id="IPR051043">
    <property type="entry name" value="Sulfatase_Mod_Factor_Kinase"/>
</dbReference>
<evidence type="ECO:0000313" key="4">
    <source>
        <dbReference type="EMBL" id="MBV0933244.1"/>
    </source>
</evidence>
<name>A0ABS6MBJ0_9GAMM</name>
<dbReference type="Pfam" id="PF13489">
    <property type="entry name" value="Methyltransf_23"/>
    <property type="match status" value="1"/>
</dbReference>
<evidence type="ECO:0000313" key="5">
    <source>
        <dbReference type="Proteomes" id="UP000755551"/>
    </source>
</evidence>
<keyword evidence="5" id="KW-1185">Reference proteome</keyword>
<dbReference type="PANTHER" id="PTHR23150">
    <property type="entry name" value="SULFATASE MODIFYING FACTOR 1, 2"/>
    <property type="match status" value="1"/>
</dbReference>
<feature type="region of interest" description="Disordered" evidence="1">
    <location>
        <begin position="1"/>
        <end position="22"/>
    </location>
</feature>
<dbReference type="EMBL" id="JAHQZT010000008">
    <property type="protein sequence ID" value="MBV0933244.1"/>
    <property type="molecule type" value="Genomic_DNA"/>
</dbReference>
<dbReference type="PANTHER" id="PTHR23150:SF26">
    <property type="entry name" value="GENERIC METHYLTRANSFERASE"/>
    <property type="match status" value="1"/>
</dbReference>
<accession>A0ABS6MBJ0</accession>
<reference evidence="4 5" key="1">
    <citation type="submission" date="2021-06" db="EMBL/GenBank/DDBJ databases">
        <title>Bacterium isolated from marine sediment.</title>
        <authorList>
            <person name="Zhu K.-L."/>
            <person name="Du Z.-J."/>
            <person name="Liang Q.-Y."/>
        </authorList>
    </citation>
    <scope>NUCLEOTIDE SEQUENCE [LARGE SCALE GENOMIC DNA]</scope>
    <source>
        <strain evidence="4 5">A346</strain>
    </source>
</reference>
<dbReference type="Pfam" id="PF03781">
    <property type="entry name" value="FGE-sulfatase"/>
    <property type="match status" value="1"/>
</dbReference>
<evidence type="ECO:0000259" key="2">
    <source>
        <dbReference type="Pfam" id="PF03781"/>
    </source>
</evidence>
<comment type="caution">
    <text evidence="4">The sequence shown here is derived from an EMBL/GenBank/DDBJ whole genome shotgun (WGS) entry which is preliminary data.</text>
</comment>
<feature type="domain" description="DinB-like" evidence="3">
    <location>
        <begin position="35"/>
        <end position="170"/>
    </location>
</feature>
<evidence type="ECO:0000259" key="3">
    <source>
        <dbReference type="Pfam" id="PF12867"/>
    </source>
</evidence>
<feature type="compositionally biased region" description="Basic and acidic residues" evidence="1">
    <location>
        <begin position="9"/>
        <end position="22"/>
    </location>
</feature>
<dbReference type="NCBIfam" id="TIGR04344">
    <property type="entry name" value="ovoA_Nterm"/>
    <property type="match status" value="1"/>
</dbReference>
<proteinExistence type="predicted"/>
<sequence>MSPTGSGLHMERLTRTPRLDNPDTDALRGEILDYFHTTFDRYEQLFEVLTCDEAYLVKPISLRHPLIFYYGHTATFFINKLLLAGLVGERINPHFESIFAVGVDEMSWDDLNDDHYDWPAPAEVKAYRDQVRQTLDRIIREAPLTSPIDWEHPWWTILMGIEHERIHLETSSVLIRQHDLKYVQPHPAWPPCRDSGPAPANQLIDIPAGSVTLGKARNDAFYGWDNEYGQREVELDAFQAAQMLVSNQEFLAFVEAVGYRDAQWWSEEGWNWRQFAAAEHPTFWVRGDDDWQLRLMCEQVYMPWDWPVEVNCHEAEAFCRWKAAQTGEPIRLPSEDEWYRLYDLSRVGEPAPGAAVNANLHLDHFASSCPVYRFAQGDFYDVSGNVWQWTQTPIHPFEGFEVHPYYDDFTTPTFDDQHNLIKGGSWISCGNESLRSARYAFRRHFFQHAGFRYVAGEPPKAVPDSRYESDELASQYAEFHYGDEHFGVANFPQALARLAIDVAGARNGKALDLGCATGRASFELARHFDAVDGVDFSARLINLGVQLQQQGRLRYTLADEGELVSYYERDLASLELADVANKVHFSQGDACNLKPILTGYDLILAANLIDRLYSPRKFLSQVYSRLNPGGVLVLASPYTWLEEHTPKEEWLGGFKRDGENVTTLDGLHDVLDEHFELIGGPEAVPFVIRETRRKFQHTLSEVTCWRLKG</sequence>
<organism evidence="4 5">
    <name type="scientific">Marinobacterium weihaiense</name>
    <dbReference type="NCBI Taxonomy" id="2851016"/>
    <lineage>
        <taxon>Bacteria</taxon>
        <taxon>Pseudomonadati</taxon>
        <taxon>Pseudomonadota</taxon>
        <taxon>Gammaproteobacteria</taxon>
        <taxon>Oceanospirillales</taxon>
        <taxon>Oceanospirillaceae</taxon>
        <taxon>Marinobacterium</taxon>
    </lineage>
</organism>
<dbReference type="Pfam" id="PF12867">
    <property type="entry name" value="DinB_2"/>
    <property type="match status" value="1"/>
</dbReference>
<evidence type="ECO:0000256" key="1">
    <source>
        <dbReference type="SAM" id="MobiDB-lite"/>
    </source>
</evidence>